<evidence type="ECO:0000259" key="8">
    <source>
        <dbReference type="PROSITE" id="PS50106"/>
    </source>
</evidence>
<evidence type="ECO:0000256" key="1">
    <source>
        <dbReference type="ARBA" id="ARBA00010541"/>
    </source>
</evidence>
<feature type="binding site" evidence="6">
    <location>
        <position position="191"/>
    </location>
    <ligand>
        <name>substrate</name>
    </ligand>
</feature>
<dbReference type="PANTHER" id="PTHR22939">
    <property type="entry name" value="SERINE PROTEASE FAMILY S1C HTRA-RELATED"/>
    <property type="match status" value="1"/>
</dbReference>
<name>A0A420E8W1_9ALTE</name>
<keyword evidence="4" id="KW-0720">Serine protease</keyword>
<evidence type="ECO:0000313" key="9">
    <source>
        <dbReference type="EMBL" id="RKF15909.1"/>
    </source>
</evidence>
<dbReference type="PROSITE" id="PS50106">
    <property type="entry name" value="PDZ"/>
    <property type="match status" value="1"/>
</dbReference>
<dbReference type="FunFam" id="2.40.10.10:FF:000001">
    <property type="entry name" value="Periplasmic serine protease DegS"/>
    <property type="match status" value="1"/>
</dbReference>
<dbReference type="Gene3D" id="2.40.10.10">
    <property type="entry name" value="Trypsin-like serine proteases"/>
    <property type="match status" value="2"/>
</dbReference>
<feature type="active site" description="Charge relay system" evidence="5">
    <location>
        <position position="133"/>
    </location>
</feature>
<dbReference type="GO" id="GO:0042597">
    <property type="term" value="C:periplasmic space"/>
    <property type="evidence" value="ECO:0007669"/>
    <property type="project" value="TreeGrafter"/>
</dbReference>
<keyword evidence="10" id="KW-1185">Reference proteome</keyword>
<dbReference type="InterPro" id="IPR043504">
    <property type="entry name" value="Peptidase_S1_PA_chymotrypsin"/>
</dbReference>
<organism evidence="9 10">
    <name type="scientific">Alginatibacterium sediminis</name>
    <dbReference type="NCBI Taxonomy" id="2164068"/>
    <lineage>
        <taxon>Bacteria</taxon>
        <taxon>Pseudomonadati</taxon>
        <taxon>Pseudomonadota</taxon>
        <taxon>Gammaproteobacteria</taxon>
        <taxon>Alteromonadales</taxon>
        <taxon>Alteromonadaceae</taxon>
        <taxon>Alginatibacterium</taxon>
    </lineage>
</organism>
<dbReference type="GO" id="GO:0006515">
    <property type="term" value="P:protein quality control for misfolded or incompletely synthesized proteins"/>
    <property type="evidence" value="ECO:0007669"/>
    <property type="project" value="TreeGrafter"/>
</dbReference>
<evidence type="ECO:0000256" key="2">
    <source>
        <dbReference type="ARBA" id="ARBA00022670"/>
    </source>
</evidence>
<evidence type="ECO:0000256" key="3">
    <source>
        <dbReference type="ARBA" id="ARBA00022801"/>
    </source>
</evidence>
<keyword evidence="7" id="KW-0812">Transmembrane</keyword>
<evidence type="ECO:0000256" key="7">
    <source>
        <dbReference type="SAM" id="Phobius"/>
    </source>
</evidence>
<feature type="transmembrane region" description="Helical" evidence="7">
    <location>
        <begin position="6"/>
        <end position="28"/>
    </location>
</feature>
<feature type="active site" description="Charge relay system" evidence="5">
    <location>
        <position position="103"/>
    </location>
</feature>
<comment type="similarity">
    <text evidence="1">Belongs to the peptidase S1C family.</text>
</comment>
<dbReference type="PANTHER" id="PTHR22939:SF101">
    <property type="entry name" value="PERIPLASMIC PH-DEPENDENT SERINE ENDOPROTEASE DEGQ"/>
    <property type="match status" value="1"/>
</dbReference>
<dbReference type="OrthoDB" id="9758917at2"/>
<dbReference type="Pfam" id="PF13365">
    <property type="entry name" value="Trypsin_2"/>
    <property type="match status" value="1"/>
</dbReference>
<dbReference type="EMBL" id="RAQO01000008">
    <property type="protein sequence ID" value="RKF15909.1"/>
    <property type="molecule type" value="Genomic_DNA"/>
</dbReference>
<dbReference type="InterPro" id="IPR009003">
    <property type="entry name" value="Peptidase_S1_PA"/>
</dbReference>
<proteinExistence type="inferred from homology"/>
<dbReference type="SUPFAM" id="SSF50494">
    <property type="entry name" value="Trypsin-like serine proteases"/>
    <property type="match status" value="1"/>
</dbReference>
<dbReference type="InterPro" id="IPR036034">
    <property type="entry name" value="PDZ_sf"/>
</dbReference>
<dbReference type="InterPro" id="IPR011783">
    <property type="entry name" value="Pept_S1C_DegS"/>
</dbReference>
<gene>
    <name evidence="9" type="primary">degS</name>
    <name evidence="9" type="ORF">DBZ36_16215</name>
</gene>
<keyword evidence="3" id="KW-0378">Hydrolase</keyword>
<protein>
    <submittedName>
        <fullName evidence="9">Outer membrane-stress sensor serine endopeptidase DegS</fullName>
    </submittedName>
</protein>
<dbReference type="AlphaFoldDB" id="A0A420E8W1"/>
<dbReference type="Pfam" id="PF13180">
    <property type="entry name" value="PDZ_2"/>
    <property type="match status" value="1"/>
</dbReference>
<keyword evidence="2" id="KW-0645">Protease</keyword>
<dbReference type="InterPro" id="IPR001940">
    <property type="entry name" value="Peptidase_S1C"/>
</dbReference>
<dbReference type="GO" id="GO:0004252">
    <property type="term" value="F:serine-type endopeptidase activity"/>
    <property type="evidence" value="ECO:0007669"/>
    <property type="project" value="InterPro"/>
</dbReference>
<dbReference type="SUPFAM" id="SSF50156">
    <property type="entry name" value="PDZ domain-like"/>
    <property type="match status" value="1"/>
</dbReference>
<dbReference type="SMART" id="SM00228">
    <property type="entry name" value="PDZ"/>
    <property type="match status" value="1"/>
</dbReference>
<keyword evidence="7" id="KW-0472">Membrane</keyword>
<dbReference type="InterPro" id="IPR001478">
    <property type="entry name" value="PDZ"/>
</dbReference>
<evidence type="ECO:0000256" key="6">
    <source>
        <dbReference type="PIRSR" id="PIRSR611783-2"/>
    </source>
</evidence>
<dbReference type="Gene3D" id="2.30.42.10">
    <property type="match status" value="1"/>
</dbReference>
<accession>A0A420E8W1</accession>
<evidence type="ECO:0000256" key="5">
    <source>
        <dbReference type="PIRSR" id="PIRSR611783-1"/>
    </source>
</evidence>
<dbReference type="NCBIfam" id="NF008147">
    <property type="entry name" value="PRK10898.1"/>
    <property type="match status" value="1"/>
</dbReference>
<reference evidence="9 10" key="1">
    <citation type="submission" date="2018-09" db="EMBL/GenBank/DDBJ databases">
        <authorList>
            <person name="Wang Z."/>
        </authorList>
    </citation>
    <scope>NUCLEOTIDE SEQUENCE [LARGE SCALE GENOMIC DNA]</scope>
    <source>
        <strain evidence="9 10">ALS 81</strain>
    </source>
</reference>
<dbReference type="NCBIfam" id="TIGR02038">
    <property type="entry name" value="protease_degS"/>
    <property type="match status" value="1"/>
</dbReference>
<evidence type="ECO:0000256" key="4">
    <source>
        <dbReference type="ARBA" id="ARBA00022825"/>
    </source>
</evidence>
<evidence type="ECO:0000313" key="10">
    <source>
        <dbReference type="Proteomes" id="UP000286482"/>
    </source>
</evidence>
<dbReference type="Proteomes" id="UP000286482">
    <property type="component" value="Unassembled WGS sequence"/>
</dbReference>
<keyword evidence="7" id="KW-1133">Transmembrane helix</keyword>
<sequence>MQLSRILKYIGKPALFGLIISIVILLAFPEFRANSKRLWDDYQFIDAAVGSYSQATRRAAPAVVNIYTRNFQSTLVRDSESSTQGLGSGVIMSSEGWVLTNLHVINEADEIIVALQDGRVFNAELMGSDLITDLAVLKIESLPDLPVIPQNDELDTQVGDIVLAIGNPYNIGQTITQGIISATGRVGMSSTGRQDFLQTDAAINRGNSGGALINTRGELVGINTAAYHLGDSETYGISFAIPFKLTKKILLGLVKDGKIVRSYLGIDGLAINKQLAQRLNLKRVTGVIIQGTDPNGPAEKAGIETNDILIKINDIEIIGVREASDIVAETAPGSQIITTIIRNGEIIELPVTVTELPQPSL</sequence>
<feature type="domain" description="PDZ" evidence="8">
    <location>
        <begin position="268"/>
        <end position="342"/>
    </location>
</feature>
<feature type="active site" description="Charge relay system" evidence="5">
    <location>
        <position position="208"/>
    </location>
</feature>
<comment type="caution">
    <text evidence="9">The sequence shown here is derived from an EMBL/GenBank/DDBJ whole genome shotgun (WGS) entry which is preliminary data.</text>
</comment>
<dbReference type="PRINTS" id="PR00834">
    <property type="entry name" value="PROTEASES2C"/>
</dbReference>